<comment type="caution">
    <text evidence="5">The sequence shown here is derived from an EMBL/GenBank/DDBJ whole genome shotgun (WGS) entry which is preliminary data.</text>
</comment>
<proteinExistence type="inferred from homology"/>
<keyword evidence="4" id="KW-0472">Membrane</keyword>
<reference evidence="5 6" key="1">
    <citation type="submission" date="2018-03" db="EMBL/GenBank/DDBJ databases">
        <title>Cross-interface Injection: A General Nanoliter Liquid Handling Method Applied to Single Cells Genome Amplification Automated Nanoliter Liquid Handling Applied to Single Cell Multiple Displacement Amplification.</title>
        <authorList>
            <person name="Yun J."/>
            <person name="Xu P."/>
            <person name="Xu J."/>
            <person name="Dai X."/>
            <person name="Wang Y."/>
            <person name="Zheng X."/>
            <person name="Cao C."/>
            <person name="Yi Q."/>
            <person name="Zhu Y."/>
            <person name="Wang L."/>
            <person name="Dong Z."/>
            <person name="Huang Y."/>
            <person name="Huang L."/>
            <person name="Du W."/>
        </authorList>
    </citation>
    <scope>NUCLEOTIDE SEQUENCE [LARGE SCALE GENOMIC DNA]</scope>
    <source>
        <strain evidence="5 6">Z-D1-2</strain>
    </source>
</reference>
<evidence type="ECO:0000313" key="5">
    <source>
        <dbReference type="EMBL" id="PTB95854.1"/>
    </source>
</evidence>
<dbReference type="SUPFAM" id="SSF51735">
    <property type="entry name" value="NAD(P)-binding Rossmann-fold domains"/>
    <property type="match status" value="1"/>
</dbReference>
<name>A0A2T4DPU9_9BACT</name>
<evidence type="ECO:0000256" key="4">
    <source>
        <dbReference type="SAM" id="Phobius"/>
    </source>
</evidence>
<evidence type="ECO:0000256" key="2">
    <source>
        <dbReference type="ARBA" id="ARBA00023002"/>
    </source>
</evidence>
<dbReference type="InterPro" id="IPR002347">
    <property type="entry name" value="SDR_fam"/>
</dbReference>
<comment type="similarity">
    <text evidence="1 3">Belongs to the short-chain dehydrogenases/reductases (SDR) family.</text>
</comment>
<dbReference type="Gene3D" id="3.40.50.720">
    <property type="entry name" value="NAD(P)-binding Rossmann-like Domain"/>
    <property type="match status" value="1"/>
</dbReference>
<dbReference type="EMBL" id="PYVU01000081">
    <property type="protein sequence ID" value="PTB95854.1"/>
    <property type="molecule type" value="Genomic_DNA"/>
</dbReference>
<dbReference type="Proteomes" id="UP000240608">
    <property type="component" value="Unassembled WGS sequence"/>
</dbReference>
<feature type="transmembrane region" description="Helical" evidence="4">
    <location>
        <begin position="314"/>
        <end position="331"/>
    </location>
</feature>
<dbReference type="PRINTS" id="PR00081">
    <property type="entry name" value="GDHRDH"/>
</dbReference>
<evidence type="ECO:0000313" key="6">
    <source>
        <dbReference type="Proteomes" id="UP000240608"/>
    </source>
</evidence>
<evidence type="ECO:0000256" key="3">
    <source>
        <dbReference type="RuleBase" id="RU000363"/>
    </source>
</evidence>
<keyword evidence="4" id="KW-1133">Transmembrane helix</keyword>
<organism evidence="5 6">
    <name type="scientific">Marivirga lumbricoides</name>
    <dbReference type="NCBI Taxonomy" id="1046115"/>
    <lineage>
        <taxon>Bacteria</taxon>
        <taxon>Pseudomonadati</taxon>
        <taxon>Bacteroidota</taxon>
        <taxon>Cytophagia</taxon>
        <taxon>Cytophagales</taxon>
        <taxon>Marivirgaceae</taxon>
        <taxon>Marivirga</taxon>
    </lineage>
</organism>
<protein>
    <submittedName>
        <fullName evidence="5">Short-chain dehydrogenase</fullName>
    </submittedName>
</protein>
<evidence type="ECO:0000256" key="1">
    <source>
        <dbReference type="ARBA" id="ARBA00006484"/>
    </source>
</evidence>
<dbReference type="NCBIfam" id="NF005495">
    <property type="entry name" value="PRK07109.1"/>
    <property type="match status" value="1"/>
</dbReference>
<dbReference type="PANTHER" id="PTHR44196:SF1">
    <property type="entry name" value="DEHYDROGENASE_REDUCTASE SDR FAMILY MEMBER 7B"/>
    <property type="match status" value="1"/>
</dbReference>
<dbReference type="AlphaFoldDB" id="A0A2T4DPU9"/>
<gene>
    <name evidence="5" type="ORF">C9994_09895</name>
</gene>
<dbReference type="InterPro" id="IPR020904">
    <property type="entry name" value="Sc_DH/Rdtase_CS"/>
</dbReference>
<dbReference type="PROSITE" id="PS00061">
    <property type="entry name" value="ADH_SHORT"/>
    <property type="match status" value="1"/>
</dbReference>
<accession>A0A2T4DPU9</accession>
<sequence>MKNQITSKIAVLTGASAGLGRACAREFASQGYNVAVIARNLVALESVKREIESYGSKGMYVQADVADAKALAEAIDKIELELGEIDILVNNAMVSVFSPVSKMEPDEYLRVTEVTYLGQVYGTLVVLKKMKARNRGSIVFVGSALAYRGIPLQSAYCASKHAVKGFYESLRAELMHEKSNIKISTVELPAMNTTQFGFVKSRLSNKPRPMGTIYQPEVAAKAIVHAAKHNRREYFVGFSTIKTIWGNRLAPWFVDWTLSRNGISGQQTDEPENKQRNHNLWDPVPGDHGVHGGFGKKSKNFSLTFWFDKRRHKVMALVLILVAIVIAYILIRG</sequence>
<dbReference type="GO" id="GO:0016491">
    <property type="term" value="F:oxidoreductase activity"/>
    <property type="evidence" value="ECO:0007669"/>
    <property type="project" value="UniProtKB-KW"/>
</dbReference>
<dbReference type="PRINTS" id="PR00080">
    <property type="entry name" value="SDRFAMILY"/>
</dbReference>
<dbReference type="PANTHER" id="PTHR44196">
    <property type="entry name" value="DEHYDROGENASE/REDUCTASE SDR FAMILY MEMBER 7B"/>
    <property type="match status" value="1"/>
</dbReference>
<dbReference type="InterPro" id="IPR036291">
    <property type="entry name" value="NAD(P)-bd_dom_sf"/>
</dbReference>
<dbReference type="Pfam" id="PF00106">
    <property type="entry name" value="adh_short"/>
    <property type="match status" value="1"/>
</dbReference>
<keyword evidence="2" id="KW-0560">Oxidoreductase</keyword>
<dbReference type="GO" id="GO:0016020">
    <property type="term" value="C:membrane"/>
    <property type="evidence" value="ECO:0007669"/>
    <property type="project" value="TreeGrafter"/>
</dbReference>
<keyword evidence="4" id="KW-0812">Transmembrane</keyword>